<feature type="transmembrane region" description="Helical" evidence="9">
    <location>
        <begin position="76"/>
        <end position="97"/>
    </location>
</feature>
<dbReference type="InterPro" id="IPR050291">
    <property type="entry name" value="CDF_Transporter"/>
</dbReference>
<evidence type="ECO:0000259" key="11">
    <source>
        <dbReference type="Pfam" id="PF16916"/>
    </source>
</evidence>
<dbReference type="GO" id="GO:0006882">
    <property type="term" value="P:intracellular zinc ion homeostasis"/>
    <property type="evidence" value="ECO:0007669"/>
    <property type="project" value="TreeGrafter"/>
</dbReference>
<keyword evidence="13" id="KW-1185">Reference proteome</keyword>
<dbReference type="Pfam" id="PF16916">
    <property type="entry name" value="ZT_dimer"/>
    <property type="match status" value="1"/>
</dbReference>
<feature type="domain" description="Cation efflux protein cytoplasmic" evidence="11">
    <location>
        <begin position="207"/>
        <end position="283"/>
    </location>
</feature>
<dbReference type="InterPro" id="IPR002524">
    <property type="entry name" value="Cation_efflux"/>
</dbReference>
<keyword evidence="7 9" id="KW-0472">Membrane</keyword>
<comment type="similarity">
    <text evidence="2">Belongs to the cation diffusion facilitator (CDF) transporter (TC 2.A.4) family.</text>
</comment>
<dbReference type="PANTHER" id="PTHR43840:SF41">
    <property type="entry name" value="CATION-EFFLUX PUMP FIEF"/>
    <property type="match status" value="1"/>
</dbReference>
<evidence type="ECO:0000256" key="5">
    <source>
        <dbReference type="ARBA" id="ARBA00022692"/>
    </source>
</evidence>
<evidence type="ECO:0000256" key="7">
    <source>
        <dbReference type="ARBA" id="ARBA00023136"/>
    </source>
</evidence>
<evidence type="ECO:0000256" key="2">
    <source>
        <dbReference type="ARBA" id="ARBA00008114"/>
    </source>
</evidence>
<evidence type="ECO:0000256" key="4">
    <source>
        <dbReference type="ARBA" id="ARBA00022475"/>
    </source>
</evidence>
<dbReference type="GO" id="GO:0015086">
    <property type="term" value="F:cadmium ion transmembrane transporter activity"/>
    <property type="evidence" value="ECO:0007669"/>
    <property type="project" value="TreeGrafter"/>
</dbReference>
<sequence>MISARGAALASVATALALMALKGWAVLSTGSVAMLGSLADSALDLIASLVTLLGVHVAARPADRTHRFGHGKAEALAALFQVIVITASACGIAWQAIDRLVEGSTTANAEYGITVSIAALVITTALLTYQRRVIAATGSVAIGADNVHYQSDLLLNGAVIVALVLDQYVGVPGADPVFGVLIALWLLFGAWRASSHAIDQLMDHEWPEEKRRRFLEIAAADPGLIGIHDLRTRTSGNTDFVQFHIWVDPKMTIAEAHDLMEAAEARLKAAFPETGIIIHPDPEGQVDEPGNPLAETDETARLG</sequence>
<dbReference type="PATRIC" id="fig|1123269.5.peg.5320"/>
<dbReference type="InterPro" id="IPR027470">
    <property type="entry name" value="Cation_efflux_CTD"/>
</dbReference>
<evidence type="ECO:0000256" key="9">
    <source>
        <dbReference type="SAM" id="Phobius"/>
    </source>
</evidence>
<evidence type="ECO:0000259" key="10">
    <source>
        <dbReference type="Pfam" id="PF01545"/>
    </source>
</evidence>
<dbReference type="GO" id="GO:0015093">
    <property type="term" value="F:ferrous iron transmembrane transporter activity"/>
    <property type="evidence" value="ECO:0007669"/>
    <property type="project" value="TreeGrafter"/>
</dbReference>
<dbReference type="PANTHER" id="PTHR43840">
    <property type="entry name" value="MITOCHONDRIAL METAL TRANSPORTER 1-RELATED"/>
    <property type="match status" value="1"/>
</dbReference>
<organism evidence="12 13">
    <name type="scientific">Sphingomonas sanxanigenens DSM 19645 = NX02</name>
    <dbReference type="NCBI Taxonomy" id="1123269"/>
    <lineage>
        <taxon>Bacteria</taxon>
        <taxon>Pseudomonadati</taxon>
        <taxon>Pseudomonadota</taxon>
        <taxon>Alphaproteobacteria</taxon>
        <taxon>Sphingomonadales</taxon>
        <taxon>Sphingomonadaceae</taxon>
        <taxon>Sphingomonas</taxon>
    </lineage>
</organism>
<keyword evidence="6 9" id="KW-1133">Transmembrane helix</keyword>
<dbReference type="Gene3D" id="3.30.70.1350">
    <property type="entry name" value="Cation efflux protein, cytoplasmic domain"/>
    <property type="match status" value="1"/>
</dbReference>
<comment type="subcellular location">
    <subcellularLocation>
        <location evidence="1">Membrane</location>
        <topology evidence="1">Multi-pass membrane protein</topology>
    </subcellularLocation>
</comment>
<dbReference type="SUPFAM" id="SSF160240">
    <property type="entry name" value="Cation efflux protein cytoplasmic domain-like"/>
    <property type="match status" value="1"/>
</dbReference>
<gene>
    <name evidence="12" type="ORF">NX02_27115</name>
</gene>
<dbReference type="KEGG" id="ssan:NX02_27115"/>
<dbReference type="Gene3D" id="1.20.1510.10">
    <property type="entry name" value="Cation efflux protein transmembrane domain"/>
    <property type="match status" value="1"/>
</dbReference>
<dbReference type="GO" id="GO:0015341">
    <property type="term" value="F:zinc efflux antiporter activity"/>
    <property type="evidence" value="ECO:0007669"/>
    <property type="project" value="TreeGrafter"/>
</dbReference>
<dbReference type="Pfam" id="PF01545">
    <property type="entry name" value="Cation_efflux"/>
    <property type="match status" value="1"/>
</dbReference>
<protein>
    <submittedName>
        <fullName evidence="12">Uncharacterized protein</fullName>
    </submittedName>
</protein>
<feature type="domain" description="Cation efflux protein transmembrane" evidence="10">
    <location>
        <begin position="9"/>
        <end position="202"/>
    </location>
</feature>
<evidence type="ECO:0000256" key="1">
    <source>
        <dbReference type="ARBA" id="ARBA00004141"/>
    </source>
</evidence>
<keyword evidence="4" id="KW-1003">Cell membrane</keyword>
<dbReference type="NCBIfam" id="TIGR01297">
    <property type="entry name" value="CDF"/>
    <property type="match status" value="1"/>
</dbReference>
<dbReference type="InterPro" id="IPR027469">
    <property type="entry name" value="Cation_efflux_TMD_sf"/>
</dbReference>
<accession>W0AGJ6</accession>
<proteinExistence type="inferred from homology"/>
<dbReference type="EMBL" id="CP006644">
    <property type="protein sequence ID" value="AHE57009.1"/>
    <property type="molecule type" value="Genomic_DNA"/>
</dbReference>
<dbReference type="eggNOG" id="COG0053">
    <property type="taxonomic scope" value="Bacteria"/>
</dbReference>
<evidence type="ECO:0000313" key="12">
    <source>
        <dbReference type="EMBL" id="AHE57009.1"/>
    </source>
</evidence>
<evidence type="ECO:0000256" key="8">
    <source>
        <dbReference type="SAM" id="MobiDB-lite"/>
    </source>
</evidence>
<keyword evidence="5 9" id="KW-0812">Transmembrane</keyword>
<dbReference type="Proteomes" id="UP000018851">
    <property type="component" value="Chromosome"/>
</dbReference>
<feature type="transmembrane region" description="Helical" evidence="9">
    <location>
        <begin position="109"/>
        <end position="129"/>
    </location>
</feature>
<evidence type="ECO:0000256" key="3">
    <source>
        <dbReference type="ARBA" id="ARBA00022448"/>
    </source>
</evidence>
<dbReference type="STRING" id="1123269.NX02_27115"/>
<keyword evidence="3" id="KW-0813">Transport</keyword>
<dbReference type="InterPro" id="IPR036837">
    <property type="entry name" value="Cation_efflux_CTD_sf"/>
</dbReference>
<evidence type="ECO:0000313" key="13">
    <source>
        <dbReference type="Proteomes" id="UP000018851"/>
    </source>
</evidence>
<dbReference type="AlphaFoldDB" id="W0AGJ6"/>
<dbReference type="HOGENOM" id="CLU_013430_3_0_5"/>
<dbReference type="GO" id="GO:0005886">
    <property type="term" value="C:plasma membrane"/>
    <property type="evidence" value="ECO:0007669"/>
    <property type="project" value="TreeGrafter"/>
</dbReference>
<dbReference type="InterPro" id="IPR058533">
    <property type="entry name" value="Cation_efflux_TM"/>
</dbReference>
<reference evidence="12 13" key="1">
    <citation type="submission" date="2013-07" db="EMBL/GenBank/DDBJ databases">
        <title>Completed genome of Sphingomonas sanxanigenens NX02.</title>
        <authorList>
            <person name="Ma T."/>
            <person name="Huang H."/>
            <person name="Wu M."/>
            <person name="Li X."/>
            <person name="Li G."/>
        </authorList>
    </citation>
    <scope>NUCLEOTIDE SEQUENCE [LARGE SCALE GENOMIC DNA]</scope>
    <source>
        <strain evidence="12 13">NX02</strain>
    </source>
</reference>
<dbReference type="SUPFAM" id="SSF161111">
    <property type="entry name" value="Cation efflux protein transmembrane domain-like"/>
    <property type="match status" value="1"/>
</dbReference>
<evidence type="ECO:0000256" key="6">
    <source>
        <dbReference type="ARBA" id="ARBA00022989"/>
    </source>
</evidence>
<feature type="transmembrane region" description="Helical" evidence="9">
    <location>
        <begin position="35"/>
        <end position="55"/>
    </location>
</feature>
<name>W0AGJ6_9SPHN</name>
<feature type="region of interest" description="Disordered" evidence="8">
    <location>
        <begin position="280"/>
        <end position="303"/>
    </location>
</feature>